<dbReference type="Proteomes" id="UP000241394">
    <property type="component" value="Chromosome LG17"/>
</dbReference>
<feature type="domain" description="Disease resistance protein At4g27190-like leucine-rich repeats" evidence="3">
    <location>
        <begin position="998"/>
        <end position="1100"/>
    </location>
</feature>
<protein>
    <submittedName>
        <fullName evidence="5">Disease resistance protein</fullName>
    </submittedName>
</protein>
<evidence type="ECO:0000259" key="4">
    <source>
        <dbReference type="Pfam" id="PF23598"/>
    </source>
</evidence>
<feature type="domain" description="Disease resistance protein At4g27190-like leucine-rich repeats" evidence="3">
    <location>
        <begin position="360"/>
        <end position="461"/>
    </location>
</feature>
<keyword evidence="1" id="KW-0677">Repeat</keyword>
<dbReference type="PANTHER" id="PTHR33463">
    <property type="entry name" value="NB-ARC DOMAIN-CONTAINING PROTEIN-RELATED"/>
    <property type="match status" value="1"/>
</dbReference>
<dbReference type="InterPro" id="IPR032675">
    <property type="entry name" value="LRR_dom_sf"/>
</dbReference>
<evidence type="ECO:0000256" key="1">
    <source>
        <dbReference type="ARBA" id="ARBA00022737"/>
    </source>
</evidence>
<dbReference type="OrthoDB" id="1750503at2759"/>
<evidence type="ECO:0000256" key="2">
    <source>
        <dbReference type="ARBA" id="ARBA00022821"/>
    </source>
</evidence>
<feature type="domain" description="Disease resistance protein At4g27190-like leucine-rich repeats" evidence="3">
    <location>
        <begin position="680"/>
        <end position="781"/>
    </location>
</feature>
<gene>
    <name evidence="5" type="ORF">CEY00_Acc19495</name>
</gene>
<dbReference type="STRING" id="1590841.A0A2R6QDW1"/>
<dbReference type="InterPro" id="IPR057135">
    <property type="entry name" value="At4g27190-like_LRR"/>
</dbReference>
<comment type="caution">
    <text evidence="5">The sequence shown here is derived from an EMBL/GenBank/DDBJ whole genome shotgun (WGS) entry which is preliminary data.</text>
</comment>
<dbReference type="SUPFAM" id="SSF52058">
    <property type="entry name" value="L domain-like"/>
    <property type="match status" value="2"/>
</dbReference>
<dbReference type="EMBL" id="NKQK01000017">
    <property type="protein sequence ID" value="PSS06333.1"/>
    <property type="molecule type" value="Genomic_DNA"/>
</dbReference>
<dbReference type="AlphaFoldDB" id="A0A2R6QDW1"/>
<proteinExistence type="predicted"/>
<evidence type="ECO:0000259" key="3">
    <source>
        <dbReference type="Pfam" id="PF23247"/>
    </source>
</evidence>
<reference evidence="6" key="2">
    <citation type="journal article" date="2018" name="BMC Genomics">
        <title>A manually annotated Actinidia chinensis var. chinensis (kiwifruit) genome highlights the challenges associated with draft genomes and gene prediction in plants.</title>
        <authorList>
            <person name="Pilkington S.M."/>
            <person name="Crowhurst R."/>
            <person name="Hilario E."/>
            <person name="Nardozza S."/>
            <person name="Fraser L."/>
            <person name="Peng Y."/>
            <person name="Gunaseelan K."/>
            <person name="Simpson R."/>
            <person name="Tahir J."/>
            <person name="Deroles S.C."/>
            <person name="Templeton K."/>
            <person name="Luo Z."/>
            <person name="Davy M."/>
            <person name="Cheng C."/>
            <person name="McNeilage M."/>
            <person name="Scaglione D."/>
            <person name="Liu Y."/>
            <person name="Zhang Q."/>
            <person name="Datson P."/>
            <person name="De Silva N."/>
            <person name="Gardiner S.E."/>
            <person name="Bassett H."/>
            <person name="Chagne D."/>
            <person name="McCallum J."/>
            <person name="Dzierzon H."/>
            <person name="Deng C."/>
            <person name="Wang Y.Y."/>
            <person name="Barron L."/>
            <person name="Manako K."/>
            <person name="Bowen J."/>
            <person name="Foster T.M."/>
            <person name="Erridge Z.A."/>
            <person name="Tiffin H."/>
            <person name="Waite C.N."/>
            <person name="Davies K.M."/>
            <person name="Grierson E.P."/>
            <person name="Laing W.A."/>
            <person name="Kirk R."/>
            <person name="Chen X."/>
            <person name="Wood M."/>
            <person name="Montefiori M."/>
            <person name="Brummell D.A."/>
            <person name="Schwinn K.E."/>
            <person name="Catanach A."/>
            <person name="Fullerton C."/>
            <person name="Li D."/>
            <person name="Meiyalaghan S."/>
            <person name="Nieuwenhuizen N."/>
            <person name="Read N."/>
            <person name="Prakash R."/>
            <person name="Hunter D."/>
            <person name="Zhang H."/>
            <person name="McKenzie M."/>
            <person name="Knabel M."/>
            <person name="Harris A."/>
            <person name="Allan A.C."/>
            <person name="Gleave A."/>
            <person name="Chen A."/>
            <person name="Janssen B.J."/>
            <person name="Plunkett B."/>
            <person name="Ampomah-Dwamena C."/>
            <person name="Voogd C."/>
            <person name="Leif D."/>
            <person name="Lafferty D."/>
            <person name="Souleyre E.J.F."/>
            <person name="Varkonyi-Gasic E."/>
            <person name="Gambi F."/>
            <person name="Hanley J."/>
            <person name="Yao J.L."/>
            <person name="Cheung J."/>
            <person name="David K.M."/>
            <person name="Warren B."/>
            <person name="Marsh K."/>
            <person name="Snowden K.C."/>
            <person name="Lin-Wang K."/>
            <person name="Brian L."/>
            <person name="Martinez-Sanchez M."/>
            <person name="Wang M."/>
            <person name="Ileperuma N."/>
            <person name="Macnee N."/>
            <person name="Campin R."/>
            <person name="McAtee P."/>
            <person name="Drummond R.S.M."/>
            <person name="Espley R.V."/>
            <person name="Ireland H.S."/>
            <person name="Wu R."/>
            <person name="Atkinson R.G."/>
            <person name="Karunairetnam S."/>
            <person name="Bulley S."/>
            <person name="Chunkath S."/>
            <person name="Hanley Z."/>
            <person name="Storey R."/>
            <person name="Thrimawithana A.H."/>
            <person name="Thomson S."/>
            <person name="David C."/>
            <person name="Testolin R."/>
            <person name="Huang H."/>
            <person name="Hellens R.P."/>
            <person name="Schaffer R.J."/>
        </authorList>
    </citation>
    <scope>NUCLEOTIDE SEQUENCE [LARGE SCALE GENOMIC DNA]</scope>
    <source>
        <strain evidence="6">cv. Red5</strain>
    </source>
</reference>
<dbReference type="Gramene" id="PSS06333">
    <property type="protein sequence ID" value="PSS06333"/>
    <property type="gene ID" value="CEY00_Acc19495"/>
</dbReference>
<accession>A0A2R6QDW1</accession>
<organism evidence="5 6">
    <name type="scientific">Actinidia chinensis var. chinensis</name>
    <name type="common">Chinese soft-hair kiwi</name>
    <dbReference type="NCBI Taxonomy" id="1590841"/>
    <lineage>
        <taxon>Eukaryota</taxon>
        <taxon>Viridiplantae</taxon>
        <taxon>Streptophyta</taxon>
        <taxon>Embryophyta</taxon>
        <taxon>Tracheophyta</taxon>
        <taxon>Spermatophyta</taxon>
        <taxon>Magnoliopsida</taxon>
        <taxon>eudicotyledons</taxon>
        <taxon>Gunneridae</taxon>
        <taxon>Pentapetalae</taxon>
        <taxon>asterids</taxon>
        <taxon>Ericales</taxon>
        <taxon>Actinidiaceae</taxon>
        <taxon>Actinidia</taxon>
    </lineage>
</organism>
<feature type="domain" description="Disease resistance protein At4g27190-like leucine-rich repeats" evidence="3">
    <location>
        <begin position="838"/>
        <end position="938"/>
    </location>
</feature>
<dbReference type="Pfam" id="PF23598">
    <property type="entry name" value="LRR_14"/>
    <property type="match status" value="1"/>
</dbReference>
<feature type="domain" description="Disease resistance R13L4/SHOC-2-like LRR" evidence="4">
    <location>
        <begin position="96"/>
        <end position="230"/>
    </location>
</feature>
<feature type="domain" description="Disease resistance protein At4g27190-like leucine-rich repeats" evidence="3">
    <location>
        <begin position="520"/>
        <end position="621"/>
    </location>
</feature>
<dbReference type="PANTHER" id="PTHR33463:SF187">
    <property type="entry name" value="AND NB-ARC DOMAIN DISEASE RESISTANCE PROTEIN, PUTATIVE-RELATED"/>
    <property type="match status" value="1"/>
</dbReference>
<evidence type="ECO:0000313" key="5">
    <source>
        <dbReference type="EMBL" id="PSS06333.1"/>
    </source>
</evidence>
<dbReference type="SUPFAM" id="SSF52047">
    <property type="entry name" value="RNI-like"/>
    <property type="match status" value="1"/>
</dbReference>
<name>A0A2R6QDW1_ACTCC</name>
<dbReference type="InterPro" id="IPR050905">
    <property type="entry name" value="Plant_NBS-LRR"/>
</dbReference>
<dbReference type="InterPro" id="IPR055414">
    <property type="entry name" value="LRR_R13L4/SHOC2-like"/>
</dbReference>
<dbReference type="Pfam" id="PF23247">
    <property type="entry name" value="LRR_RPS2"/>
    <property type="match status" value="5"/>
</dbReference>
<dbReference type="OMA" id="MVCESIK"/>
<dbReference type="Gene3D" id="3.80.10.10">
    <property type="entry name" value="Ribonuclease Inhibitor"/>
    <property type="match status" value="5"/>
</dbReference>
<dbReference type="InParanoid" id="A0A2R6QDW1"/>
<evidence type="ECO:0000313" key="6">
    <source>
        <dbReference type="Proteomes" id="UP000241394"/>
    </source>
</evidence>
<keyword evidence="2" id="KW-0611">Plant defense</keyword>
<reference evidence="5 6" key="1">
    <citation type="submission" date="2017-07" db="EMBL/GenBank/DDBJ databases">
        <title>An improved, manually edited Actinidia chinensis var. chinensis (kiwifruit) genome highlights the challenges associated with draft genomes and gene prediction in plants.</title>
        <authorList>
            <person name="Pilkington S."/>
            <person name="Crowhurst R."/>
            <person name="Hilario E."/>
            <person name="Nardozza S."/>
            <person name="Fraser L."/>
            <person name="Peng Y."/>
            <person name="Gunaseelan K."/>
            <person name="Simpson R."/>
            <person name="Tahir J."/>
            <person name="Deroles S."/>
            <person name="Templeton K."/>
            <person name="Luo Z."/>
            <person name="Davy M."/>
            <person name="Cheng C."/>
            <person name="Mcneilage M."/>
            <person name="Scaglione D."/>
            <person name="Liu Y."/>
            <person name="Zhang Q."/>
            <person name="Datson P."/>
            <person name="De Silva N."/>
            <person name="Gardiner S."/>
            <person name="Bassett H."/>
            <person name="Chagne D."/>
            <person name="Mccallum J."/>
            <person name="Dzierzon H."/>
            <person name="Deng C."/>
            <person name="Wang Y.-Y."/>
            <person name="Barron N."/>
            <person name="Manako K."/>
            <person name="Bowen J."/>
            <person name="Foster T."/>
            <person name="Erridge Z."/>
            <person name="Tiffin H."/>
            <person name="Waite C."/>
            <person name="Davies K."/>
            <person name="Grierson E."/>
            <person name="Laing W."/>
            <person name="Kirk R."/>
            <person name="Chen X."/>
            <person name="Wood M."/>
            <person name="Montefiori M."/>
            <person name="Brummell D."/>
            <person name="Schwinn K."/>
            <person name="Catanach A."/>
            <person name="Fullerton C."/>
            <person name="Li D."/>
            <person name="Meiyalaghan S."/>
            <person name="Nieuwenhuizen N."/>
            <person name="Read N."/>
            <person name="Prakash R."/>
            <person name="Hunter D."/>
            <person name="Zhang H."/>
            <person name="Mckenzie M."/>
            <person name="Knabel M."/>
            <person name="Harris A."/>
            <person name="Allan A."/>
            <person name="Chen A."/>
            <person name="Janssen B."/>
            <person name="Plunkett B."/>
            <person name="Dwamena C."/>
            <person name="Voogd C."/>
            <person name="Leif D."/>
            <person name="Lafferty D."/>
            <person name="Souleyre E."/>
            <person name="Varkonyi-Gasic E."/>
            <person name="Gambi F."/>
            <person name="Hanley J."/>
            <person name="Yao J.-L."/>
            <person name="Cheung J."/>
            <person name="David K."/>
            <person name="Warren B."/>
            <person name="Marsh K."/>
            <person name="Snowden K."/>
            <person name="Lin-Wang K."/>
            <person name="Brian L."/>
            <person name="Martinez-Sanchez M."/>
            <person name="Wang M."/>
            <person name="Ileperuma N."/>
            <person name="Macnee N."/>
            <person name="Campin R."/>
            <person name="Mcatee P."/>
            <person name="Drummond R."/>
            <person name="Espley R."/>
            <person name="Ireland H."/>
            <person name="Wu R."/>
            <person name="Atkinson R."/>
            <person name="Karunairetnam S."/>
            <person name="Bulley S."/>
            <person name="Chunkath S."/>
            <person name="Hanley Z."/>
            <person name="Storey R."/>
            <person name="Thrimawithana A."/>
            <person name="Thomson S."/>
            <person name="David C."/>
            <person name="Testolin R."/>
        </authorList>
    </citation>
    <scope>NUCLEOTIDE SEQUENCE [LARGE SCALE GENOMIC DNA]</scope>
    <source>
        <strain evidence="6">cv. Red5</strain>
        <tissue evidence="5">Young leaf</tissue>
    </source>
</reference>
<keyword evidence="6" id="KW-1185">Reference proteome</keyword>
<sequence length="1158" mass="130777">MVKSGVGLKDIPAEREWTEDLDMVSLMDNCIEKIPHGCSPRCPRLSTLLLNENCLRKIAASFFEHMHALHVLDLSMNRVLEKLPNSISDLENLTALKLQGCTNLTYVPPLGKLTALQELNFNYTGIKELPQGVDRLVNLKNLNMEQTLELERLPSGILGKLSHLQCLRLSTYGPVEVQAKELEGLRELTEITVRHCDIDVFKQFVKYLQQEQFGRQLDKYFFDASDEYDDDMTHNDDFHFNKVLILSGRYNVNGEEGEDGILLPYDLQCLKIEGSSFARGSACLYDYFFPSSCGNATLLKECELIDCEGIESIISSSTSYYSSTSFQSLEKLSLYDLPDFVSLFRSKFLEFAVIAPSCGTFSNLKELRLNNCPQIKSLFKSILMPLFRNLEVIIVESCDQIKKIIETVHDDNNYYVPLITLHKLRKIELLDLPELNSIFEGRMVCESIKAITVQKCPKLKECDLVGCNGIASIVLSGTSFYYSTSCHNHKSLYLNGLPDFVSLFGSKFLGLAVIAPSCGTFSNIEYLRVDDCPKIKSLFTSITLLLFPNLEEIGVHHCAQIKEIIETVHDDNKRDVPLITMPKLRKLALVDLPELKSIFEGRMVCESIKEITVQKCPKLKECDLVDCDGIESFISSSTSSYSSTSFQSLLSLYLDGLPHFVSPFGSKFLGLAVIAPSCGTFSNLTYLRVDNCPKIKSLFTSISLLLFPNLEEIYVSHCAQIKEIIEIVHDDNNHGAPLITLPKLRNIVLVDLPELKSIFERRMVCESIKRITIENCPKLKECDLVDYGIYSIIWSSTSSYSSTLFRLERLYLDGLPDFVSLFGSKFLGFAVITPSCGTFSNIKDLRVNDCPKIKSLLTSISLLLFPNLEEIYVSHCAQIKEIIETVHDDNNHDVPLIIMPKLRVIELVDLSELKSIFEGRMVCESIKRITIEKCPKLKERDLVDCDEIESIISSSTSSYSLTSFQSLERLYLDGLPDFVSLFGSKFLGLAVIAPSCGTFSNLKYLRVDNCPKIKSLFTSISLLLFPNLEEIDVSHCAQIKEIIEIVHDDNNHGALLITLPKLRKIELVDLPKLKSIFERRMVCESIQIIRVYGCPKLRRLPFSLPNVNSNGQLSVPRTLMTISIGTHLFSTEGMDIEWWESLEWDHPNAKDALQPYLC</sequence>